<protein>
    <recommendedName>
        <fullName evidence="3">Stringent starvation protein B</fullName>
    </recommendedName>
</protein>
<dbReference type="AlphaFoldDB" id="A0A1W1CT70"/>
<gene>
    <name evidence="2" type="ORF">MNB_SV-13-702</name>
</gene>
<feature type="region of interest" description="Disordered" evidence="1">
    <location>
        <begin position="131"/>
        <end position="160"/>
    </location>
</feature>
<sequence>MPHTLFQTPEYTAIIQEHISQVISYLFSQDTDFSVVCEVKHITFAPELPLNIHEQFKETVLFSLTGYTRESAGMNKEEDYFSFEAGFGSENFGSRLMMPLLSIKQIFVDDNPMMLNFVEYEALETSKKALSKSSEKNSMEALLNNPQNKKLRKKSLKPKA</sequence>
<evidence type="ECO:0000313" key="2">
    <source>
        <dbReference type="EMBL" id="SFV68851.1"/>
    </source>
</evidence>
<accession>A0A1W1CT70</accession>
<feature type="compositionally biased region" description="Basic residues" evidence="1">
    <location>
        <begin position="149"/>
        <end position="160"/>
    </location>
</feature>
<organism evidence="2">
    <name type="scientific">hydrothermal vent metagenome</name>
    <dbReference type="NCBI Taxonomy" id="652676"/>
    <lineage>
        <taxon>unclassified sequences</taxon>
        <taxon>metagenomes</taxon>
        <taxon>ecological metagenomes</taxon>
    </lineage>
</organism>
<dbReference type="EMBL" id="FPHM01000125">
    <property type="protein sequence ID" value="SFV68851.1"/>
    <property type="molecule type" value="Genomic_DNA"/>
</dbReference>
<name>A0A1W1CT70_9ZZZZ</name>
<reference evidence="2" key="1">
    <citation type="submission" date="2016-10" db="EMBL/GenBank/DDBJ databases">
        <authorList>
            <person name="de Groot N.N."/>
        </authorList>
    </citation>
    <scope>NUCLEOTIDE SEQUENCE</scope>
</reference>
<evidence type="ECO:0008006" key="3">
    <source>
        <dbReference type="Google" id="ProtNLM"/>
    </source>
</evidence>
<proteinExistence type="predicted"/>
<evidence type="ECO:0000256" key="1">
    <source>
        <dbReference type="SAM" id="MobiDB-lite"/>
    </source>
</evidence>